<dbReference type="PANTHER" id="PTHR37539">
    <property type="entry name" value="SECRETED PROTEIN-RELATED"/>
    <property type="match status" value="1"/>
</dbReference>
<dbReference type="PANTHER" id="PTHR37539:SF1">
    <property type="entry name" value="ER-BOUND OXYGENASE MPAB_MPAB'_RUBBER OXYGENASE CATALYTIC DOMAIN-CONTAINING PROTEIN"/>
    <property type="match status" value="1"/>
</dbReference>
<protein>
    <submittedName>
        <fullName evidence="1">DUF2236 domain-containing protein</fullName>
    </submittedName>
</protein>
<dbReference type="AlphaFoldDB" id="A0A848KQ21"/>
<dbReference type="EMBL" id="VCQU01000014">
    <property type="protein sequence ID" value="NMN99024.1"/>
    <property type="molecule type" value="Genomic_DNA"/>
</dbReference>
<reference evidence="1 2" key="1">
    <citation type="submission" date="2019-05" db="EMBL/GenBank/DDBJ databases">
        <authorList>
            <person name="Lee S.D."/>
        </authorList>
    </citation>
    <scope>NUCLEOTIDE SEQUENCE [LARGE SCALE GENOMIC DNA]</scope>
    <source>
        <strain evidence="1 2">YC2-7</strain>
    </source>
</reference>
<dbReference type="InterPro" id="IPR037473">
    <property type="entry name" value="Lcp-like"/>
</dbReference>
<name>A0A848KQ21_9NOCA</name>
<sequence length="405" mass="44602">MTANATRNAGPALVDRVAALTALARTPGAEVYLDPDKVDLEAWNHVGDPLCEDLMAVMRERKEMGGDIYVNARRLQDEGVPEAVAFFADVEAVPSWLDVDSLRRGASMGRRNPVGMAFGMHAALPYTYIDPATAHVMGSTGRLARGGDYRRRYYETAAGFVGALDVDGMLPGGERWILWVRIRFLHTMIRMGIDRGGRWPMYETGTPISQLATSGATYIFGQFRVNIIEYFGGIVSQEERDGFALMWRWVSRIVGANNQLLGRTHAEELELQTRQHRFLYAATDGAARLTADVVAGAAGMPVFGKSRAFNHAVARRLLAPTMTDTLTDHPVQHDLGLTPAPAAEFAVRLFAGAMHGVNQATRLRPVRRLADARGLQFMDWFVERGLKGVKAEYRGTPVAGRPTDQ</sequence>
<dbReference type="Proteomes" id="UP000535543">
    <property type="component" value="Unassembled WGS sequence"/>
</dbReference>
<proteinExistence type="predicted"/>
<keyword evidence="2" id="KW-1185">Reference proteome</keyword>
<evidence type="ECO:0000313" key="2">
    <source>
        <dbReference type="Proteomes" id="UP000535543"/>
    </source>
</evidence>
<dbReference type="RefSeq" id="WP_169593927.1">
    <property type="nucleotide sequence ID" value="NZ_VCQU01000014.1"/>
</dbReference>
<gene>
    <name evidence="1" type="ORF">FGL95_28725</name>
</gene>
<organism evidence="1 2">
    <name type="scientific">Antrihabitans stalactiti</name>
    <dbReference type="NCBI Taxonomy" id="2584121"/>
    <lineage>
        <taxon>Bacteria</taxon>
        <taxon>Bacillati</taxon>
        <taxon>Actinomycetota</taxon>
        <taxon>Actinomycetes</taxon>
        <taxon>Mycobacteriales</taxon>
        <taxon>Nocardiaceae</taxon>
        <taxon>Antrihabitans</taxon>
    </lineage>
</organism>
<comment type="caution">
    <text evidence="1">The sequence shown here is derived from an EMBL/GenBank/DDBJ whole genome shotgun (WGS) entry which is preliminary data.</text>
</comment>
<accession>A0A848KQ21</accession>
<evidence type="ECO:0000313" key="1">
    <source>
        <dbReference type="EMBL" id="NMN99024.1"/>
    </source>
</evidence>
<reference evidence="1 2" key="2">
    <citation type="submission" date="2020-06" db="EMBL/GenBank/DDBJ databases">
        <title>Antribacter stalactiti gen. nov., sp. nov., a new member of the family Nacardiaceae isolated from a cave.</title>
        <authorList>
            <person name="Kim I.S."/>
        </authorList>
    </citation>
    <scope>NUCLEOTIDE SEQUENCE [LARGE SCALE GENOMIC DNA]</scope>
    <source>
        <strain evidence="1 2">YC2-7</strain>
    </source>
</reference>